<dbReference type="AlphaFoldDB" id="A0AAE0UP13"/>
<protein>
    <recommendedName>
        <fullName evidence="3">Reverse transcriptase</fullName>
    </recommendedName>
</protein>
<evidence type="ECO:0000313" key="2">
    <source>
        <dbReference type="Proteomes" id="UP001274896"/>
    </source>
</evidence>
<keyword evidence="2" id="KW-1185">Reference proteome</keyword>
<reference evidence="1" key="1">
    <citation type="submission" date="2023-06" db="EMBL/GenBank/DDBJ databases">
        <title>Male Hemibagrus guttatus genome.</title>
        <authorList>
            <person name="Bian C."/>
        </authorList>
    </citation>
    <scope>NUCLEOTIDE SEQUENCE</scope>
    <source>
        <strain evidence="1">Male_cb2023</strain>
        <tissue evidence="1">Muscle</tissue>
    </source>
</reference>
<dbReference type="EMBL" id="JAUCMX010000023">
    <property type="protein sequence ID" value="KAK3512686.1"/>
    <property type="molecule type" value="Genomic_DNA"/>
</dbReference>
<dbReference type="PANTHER" id="PTHR47510:SF3">
    <property type="entry name" value="ENDO_EXONUCLEASE_PHOSPHATASE DOMAIN-CONTAINING PROTEIN"/>
    <property type="match status" value="1"/>
</dbReference>
<dbReference type="PANTHER" id="PTHR47510">
    <property type="entry name" value="REVERSE TRANSCRIPTASE DOMAIN-CONTAINING PROTEIN"/>
    <property type="match status" value="1"/>
</dbReference>
<gene>
    <name evidence="1" type="ORF">QTP70_022643</name>
</gene>
<dbReference type="Proteomes" id="UP001274896">
    <property type="component" value="Unassembled WGS sequence"/>
</dbReference>
<proteinExistence type="predicted"/>
<evidence type="ECO:0000313" key="1">
    <source>
        <dbReference type="EMBL" id="KAK3512686.1"/>
    </source>
</evidence>
<accession>A0AAE0UP13</accession>
<sequence length="173" mass="19349">MVKDRDMHITEYRQRSQGDITPKITLPDELNEIYACFEAPNTGQRHKTLASEGILDTTLTVSSAEVRMALRKTIPWKAAGPDNIPGRALMVCSSELADVFTDIYKLSLTQALVSTCFKSTTNIPLPKKNTVTCLNDYCPIALTPIAMKCFERIVMSHIKTNITTTLDPFQFAY</sequence>
<organism evidence="1 2">
    <name type="scientific">Hemibagrus guttatus</name>
    <dbReference type="NCBI Taxonomy" id="175788"/>
    <lineage>
        <taxon>Eukaryota</taxon>
        <taxon>Metazoa</taxon>
        <taxon>Chordata</taxon>
        <taxon>Craniata</taxon>
        <taxon>Vertebrata</taxon>
        <taxon>Euteleostomi</taxon>
        <taxon>Actinopterygii</taxon>
        <taxon>Neopterygii</taxon>
        <taxon>Teleostei</taxon>
        <taxon>Ostariophysi</taxon>
        <taxon>Siluriformes</taxon>
        <taxon>Bagridae</taxon>
        <taxon>Hemibagrus</taxon>
    </lineage>
</organism>
<name>A0AAE0UP13_9TELE</name>
<comment type="caution">
    <text evidence="1">The sequence shown here is derived from an EMBL/GenBank/DDBJ whole genome shotgun (WGS) entry which is preliminary data.</text>
</comment>
<evidence type="ECO:0008006" key="3">
    <source>
        <dbReference type="Google" id="ProtNLM"/>
    </source>
</evidence>